<organism evidence="4 5">
    <name type="scientific">Papaver atlanticum</name>
    <dbReference type="NCBI Taxonomy" id="357466"/>
    <lineage>
        <taxon>Eukaryota</taxon>
        <taxon>Viridiplantae</taxon>
        <taxon>Streptophyta</taxon>
        <taxon>Embryophyta</taxon>
        <taxon>Tracheophyta</taxon>
        <taxon>Spermatophyta</taxon>
        <taxon>Magnoliopsida</taxon>
        <taxon>Ranunculales</taxon>
        <taxon>Papaveraceae</taxon>
        <taxon>Papaveroideae</taxon>
        <taxon>Papaver</taxon>
    </lineage>
</organism>
<dbReference type="PANTHER" id="PTHR33322">
    <property type="entry name" value="BAG DOMAIN CONTAINING PROTEIN, EXPRESSED"/>
    <property type="match status" value="1"/>
</dbReference>
<dbReference type="Pfam" id="PF02179">
    <property type="entry name" value="BAG"/>
    <property type="match status" value="1"/>
</dbReference>
<dbReference type="InterPro" id="IPR040400">
    <property type="entry name" value="BAG5/6/7/8"/>
</dbReference>
<dbReference type="InterPro" id="IPR003103">
    <property type="entry name" value="BAG_domain"/>
</dbReference>
<evidence type="ECO:0000256" key="2">
    <source>
        <dbReference type="SAM" id="MobiDB-lite"/>
    </source>
</evidence>
<dbReference type="GO" id="GO:0009506">
    <property type="term" value="C:plasmodesma"/>
    <property type="evidence" value="ECO:0007669"/>
    <property type="project" value="TreeGrafter"/>
</dbReference>
<feature type="domain" description="BAG" evidence="3">
    <location>
        <begin position="3"/>
        <end position="47"/>
    </location>
</feature>
<dbReference type="GO" id="GO:0006457">
    <property type="term" value="P:protein folding"/>
    <property type="evidence" value="ECO:0007669"/>
    <property type="project" value="TreeGrafter"/>
</dbReference>
<evidence type="ECO:0000256" key="1">
    <source>
        <dbReference type="ARBA" id="ARBA00023186"/>
    </source>
</evidence>
<evidence type="ECO:0000313" key="5">
    <source>
        <dbReference type="Proteomes" id="UP001202328"/>
    </source>
</evidence>
<comment type="caution">
    <text evidence="4">The sequence shown here is derived from an EMBL/GenBank/DDBJ whole genome shotgun (WGS) entry which is preliminary data.</text>
</comment>
<dbReference type="GO" id="GO:0051087">
    <property type="term" value="F:protein-folding chaperone binding"/>
    <property type="evidence" value="ECO:0007669"/>
    <property type="project" value="InterPro"/>
</dbReference>
<evidence type="ECO:0000259" key="3">
    <source>
        <dbReference type="Pfam" id="PF02179"/>
    </source>
</evidence>
<feature type="compositionally biased region" description="Acidic residues" evidence="2">
    <location>
        <begin position="102"/>
        <end position="121"/>
    </location>
</feature>
<keyword evidence="5" id="KW-1185">Reference proteome</keyword>
<feature type="region of interest" description="Disordered" evidence="2">
    <location>
        <begin position="208"/>
        <end position="279"/>
    </location>
</feature>
<dbReference type="EMBL" id="JAJJMB010002020">
    <property type="protein sequence ID" value="KAI3953765.1"/>
    <property type="molecule type" value="Genomic_DNA"/>
</dbReference>
<feature type="compositionally biased region" description="Basic and acidic residues" evidence="2">
    <location>
        <begin position="269"/>
        <end position="279"/>
    </location>
</feature>
<dbReference type="PANTHER" id="PTHR33322:SF18">
    <property type="entry name" value="BAG FAMILY MOLECULAR CHAPERONE REGULATOR 8, CHLOROPLASTIC"/>
    <property type="match status" value="1"/>
</dbReference>
<reference evidence="4" key="1">
    <citation type="submission" date="2022-04" db="EMBL/GenBank/DDBJ databases">
        <title>A functionally conserved STORR gene fusion in Papaver species that diverged 16.8 million years ago.</title>
        <authorList>
            <person name="Catania T."/>
        </authorList>
    </citation>
    <scope>NUCLEOTIDE SEQUENCE</scope>
    <source>
        <strain evidence="4">S-188037</strain>
    </source>
</reference>
<name>A0AAD4XV09_9MAGN</name>
<gene>
    <name evidence="4" type="ORF">MKW98_017589</name>
</gene>
<dbReference type="AlphaFoldDB" id="A0AAD4XV09"/>
<feature type="compositionally biased region" description="Polar residues" evidence="2">
    <location>
        <begin position="240"/>
        <end position="257"/>
    </location>
</feature>
<evidence type="ECO:0000313" key="4">
    <source>
        <dbReference type="EMBL" id="KAI3953765.1"/>
    </source>
</evidence>
<sequence>MNHSVLSQKAMDLLLKLDSVQGGDPMIRDGKRSISRDLVRFLEFIDSITVKRQQISSKSMEDVRIQTGNNQEFRVCRDQGGSRKVLDKLNQRIQNCYRVIDDETATDDEEEEEEEEEQGEVEDLHHPVDDEQENSRNPNYGILVKRPNVSVKSKKNVKFADDEQNVFVCSSGSQDSDSDVVSIGGGGNDQRQFVESLSRNAEEIVGCYSSKVSEDDDDEGASQSSNGSEGSPREYVKTEVMNNNGSNKQFSNGNGNFLFSPPMPVTMEPKIDDLMSRRK</sequence>
<protein>
    <recommendedName>
        <fullName evidence="3">BAG domain-containing protein</fullName>
    </recommendedName>
</protein>
<dbReference type="Proteomes" id="UP001202328">
    <property type="component" value="Unassembled WGS sequence"/>
</dbReference>
<proteinExistence type="predicted"/>
<keyword evidence="1" id="KW-0143">Chaperone</keyword>
<accession>A0AAD4XV09</accession>
<feature type="region of interest" description="Disordered" evidence="2">
    <location>
        <begin position="100"/>
        <end position="142"/>
    </location>
</feature>